<proteinExistence type="inferred from homology"/>
<dbReference type="Proteomes" id="UP001589611">
    <property type="component" value="Unassembled WGS sequence"/>
</dbReference>
<comment type="similarity">
    <text evidence="1">Belongs to the short-chain dehydrogenases/reductases (SDR) family.</text>
</comment>
<dbReference type="Gene3D" id="3.40.50.720">
    <property type="entry name" value="NAD(P)-binding Rossmann-like Domain"/>
    <property type="match status" value="1"/>
</dbReference>
<dbReference type="EC" id="1.1.1.-" evidence="2"/>
<name>A0ABV5T3H6_9MICO</name>
<organism evidence="2 3">
    <name type="scientific">Microbacterium terregens</name>
    <dbReference type="NCBI Taxonomy" id="69363"/>
    <lineage>
        <taxon>Bacteria</taxon>
        <taxon>Bacillati</taxon>
        <taxon>Actinomycetota</taxon>
        <taxon>Actinomycetes</taxon>
        <taxon>Micrococcales</taxon>
        <taxon>Microbacteriaceae</taxon>
        <taxon>Microbacterium</taxon>
    </lineage>
</organism>
<protein>
    <submittedName>
        <fullName evidence="2">SDR family NAD(P)-dependent oxidoreductase</fullName>
        <ecNumber evidence="2">1.1.1.-</ecNumber>
    </submittedName>
</protein>
<dbReference type="PRINTS" id="PR00081">
    <property type="entry name" value="GDHRDH"/>
</dbReference>
<evidence type="ECO:0000313" key="2">
    <source>
        <dbReference type="EMBL" id="MFB9647164.1"/>
    </source>
</evidence>
<reference evidence="2 3" key="1">
    <citation type="submission" date="2024-09" db="EMBL/GenBank/DDBJ databases">
        <authorList>
            <person name="Sun Q."/>
            <person name="Mori K."/>
        </authorList>
    </citation>
    <scope>NUCLEOTIDE SEQUENCE [LARGE SCALE GENOMIC DNA]</scope>
    <source>
        <strain evidence="2 3">JCM 1342</strain>
    </source>
</reference>
<keyword evidence="2" id="KW-0560">Oxidoreductase</keyword>
<dbReference type="InterPro" id="IPR002347">
    <property type="entry name" value="SDR_fam"/>
</dbReference>
<dbReference type="PROSITE" id="PS00061">
    <property type="entry name" value="ADH_SHORT"/>
    <property type="match status" value="1"/>
</dbReference>
<dbReference type="PANTHER" id="PTHR43975:SF2">
    <property type="entry name" value="EG:BACR7A4.14 PROTEIN-RELATED"/>
    <property type="match status" value="1"/>
</dbReference>
<comment type="caution">
    <text evidence="2">The sequence shown here is derived from an EMBL/GenBank/DDBJ whole genome shotgun (WGS) entry which is preliminary data.</text>
</comment>
<dbReference type="RefSeq" id="WP_344710367.1">
    <property type="nucleotide sequence ID" value="NZ_BAAAWH010000001.1"/>
</dbReference>
<dbReference type="Pfam" id="PF13561">
    <property type="entry name" value="adh_short_C2"/>
    <property type="match status" value="1"/>
</dbReference>
<dbReference type="CDD" id="cd05233">
    <property type="entry name" value="SDR_c"/>
    <property type="match status" value="1"/>
</dbReference>
<dbReference type="PRINTS" id="PR00080">
    <property type="entry name" value="SDRFAMILY"/>
</dbReference>
<dbReference type="InterPro" id="IPR020904">
    <property type="entry name" value="Sc_DH/Rdtase_CS"/>
</dbReference>
<dbReference type="SUPFAM" id="SSF51735">
    <property type="entry name" value="NAD(P)-binding Rossmann-fold domains"/>
    <property type="match status" value="1"/>
</dbReference>
<evidence type="ECO:0000256" key="1">
    <source>
        <dbReference type="ARBA" id="ARBA00006484"/>
    </source>
</evidence>
<dbReference type="InterPro" id="IPR036291">
    <property type="entry name" value="NAD(P)-bd_dom_sf"/>
</dbReference>
<dbReference type="PANTHER" id="PTHR43975">
    <property type="entry name" value="ZGC:101858"/>
    <property type="match status" value="1"/>
</dbReference>
<dbReference type="EMBL" id="JBHMBE010000007">
    <property type="protein sequence ID" value="MFB9647164.1"/>
    <property type="molecule type" value="Genomic_DNA"/>
</dbReference>
<keyword evidence="3" id="KW-1185">Reference proteome</keyword>
<dbReference type="GO" id="GO:0016491">
    <property type="term" value="F:oxidoreductase activity"/>
    <property type="evidence" value="ECO:0007669"/>
    <property type="project" value="UniProtKB-KW"/>
</dbReference>
<sequence>MAGQAPVAIVTGAAGGVGRAAVDALRERGYSIVAVDITPAVSELAVREGNTPAVVALIADVRHTSTATRAVATAVEEFGRLDLLVNNAGRFHRRSILESTDEEFDMLVEINVRAPFAFSRAAVPHLRESKGSIVNLASVAGFIGVAQQPIYAMTKGAIVQLTRQQAIEQAPHGVRVNAVAPGAVDTDFTAEATASDPDADATARASLARHPIGRYSTPSEVAEVIVFLASDAASGITGAVVNVDGGYLAQ</sequence>
<evidence type="ECO:0000313" key="3">
    <source>
        <dbReference type="Proteomes" id="UP001589611"/>
    </source>
</evidence>
<gene>
    <name evidence="2" type="ORF">ACFFPJ_15310</name>
</gene>
<accession>A0ABV5T3H6</accession>